<reference evidence="1 2" key="2">
    <citation type="submission" date="2018-11" db="EMBL/GenBank/DDBJ databases">
        <authorList>
            <consortium name="Pathogen Informatics"/>
        </authorList>
    </citation>
    <scope>NUCLEOTIDE SEQUENCE [LARGE SCALE GENOMIC DNA]</scope>
</reference>
<reference evidence="3" key="1">
    <citation type="submission" date="2017-02" db="UniProtKB">
        <authorList>
            <consortium name="WormBaseParasite"/>
        </authorList>
    </citation>
    <scope>IDENTIFICATION</scope>
</reference>
<evidence type="ECO:0000313" key="3">
    <source>
        <dbReference type="WBParaSite" id="TASK_0000874401-mRNA-1"/>
    </source>
</evidence>
<name>A0A0R3WDA9_TAEAS</name>
<sequence length="79" mass="8723">MVSQGRRQTGADDAFEQILLMDLRDIHANYLTGTDLHLHHEDEEEEEEEERGTKCTLVVVVVVVVVVVAADETACTANG</sequence>
<gene>
    <name evidence="1" type="ORF">TASK_LOCUS8745</name>
</gene>
<evidence type="ECO:0000313" key="1">
    <source>
        <dbReference type="EMBL" id="VDK40942.1"/>
    </source>
</evidence>
<organism evidence="3">
    <name type="scientific">Taenia asiatica</name>
    <name type="common">Asian tapeworm</name>
    <dbReference type="NCBI Taxonomy" id="60517"/>
    <lineage>
        <taxon>Eukaryota</taxon>
        <taxon>Metazoa</taxon>
        <taxon>Spiralia</taxon>
        <taxon>Lophotrochozoa</taxon>
        <taxon>Platyhelminthes</taxon>
        <taxon>Cestoda</taxon>
        <taxon>Eucestoda</taxon>
        <taxon>Cyclophyllidea</taxon>
        <taxon>Taeniidae</taxon>
        <taxon>Taenia</taxon>
    </lineage>
</organism>
<accession>A0A0R3WDA9</accession>
<dbReference type="EMBL" id="UYRS01018880">
    <property type="protein sequence ID" value="VDK40942.1"/>
    <property type="molecule type" value="Genomic_DNA"/>
</dbReference>
<dbReference type="WBParaSite" id="TASK_0000874401-mRNA-1">
    <property type="protein sequence ID" value="TASK_0000874401-mRNA-1"/>
    <property type="gene ID" value="TASK_0000874401"/>
</dbReference>
<proteinExistence type="predicted"/>
<dbReference type="Proteomes" id="UP000282613">
    <property type="component" value="Unassembled WGS sequence"/>
</dbReference>
<protein>
    <submittedName>
        <fullName evidence="1 3">Uncharacterized protein</fullName>
    </submittedName>
</protein>
<evidence type="ECO:0000313" key="2">
    <source>
        <dbReference type="Proteomes" id="UP000282613"/>
    </source>
</evidence>
<dbReference type="AlphaFoldDB" id="A0A0R3WDA9"/>
<keyword evidence="2" id="KW-1185">Reference proteome</keyword>